<dbReference type="Gene3D" id="3.30.70.260">
    <property type="match status" value="1"/>
</dbReference>
<evidence type="ECO:0000256" key="11">
    <source>
        <dbReference type="SAM" id="Coils"/>
    </source>
</evidence>
<feature type="region of interest" description="Disordered" evidence="12">
    <location>
        <begin position="779"/>
        <end position="801"/>
    </location>
</feature>
<dbReference type="Pfam" id="PF00389">
    <property type="entry name" value="2-Hacid_dh"/>
    <property type="match status" value="1"/>
</dbReference>
<evidence type="ECO:0000256" key="10">
    <source>
        <dbReference type="RuleBase" id="RU363003"/>
    </source>
</evidence>
<evidence type="ECO:0000313" key="17">
    <source>
        <dbReference type="Proteomes" id="UP001149954"/>
    </source>
</evidence>
<keyword evidence="10" id="KW-0028">Amino-acid biosynthesis</keyword>
<reference evidence="16" key="1">
    <citation type="submission" date="2022-12" db="EMBL/GenBank/DDBJ databases">
        <authorList>
            <person name="Petersen C."/>
        </authorList>
    </citation>
    <scope>NUCLEOTIDE SEQUENCE</scope>
    <source>
        <strain evidence="16">IBT 29495</strain>
    </source>
</reference>
<dbReference type="SUPFAM" id="SSF51735">
    <property type="entry name" value="NAD(P)-binding Rossmann-fold domains"/>
    <property type="match status" value="1"/>
</dbReference>
<evidence type="ECO:0000256" key="1">
    <source>
        <dbReference type="ARBA" id="ARBA00005216"/>
    </source>
</evidence>
<reference evidence="16" key="2">
    <citation type="journal article" date="2023" name="IMA Fungus">
        <title>Comparative genomic study of the Penicillium genus elucidates a diverse pangenome and 15 lateral gene transfer events.</title>
        <authorList>
            <person name="Petersen C."/>
            <person name="Sorensen T."/>
            <person name="Nielsen M.R."/>
            <person name="Sondergaard T.E."/>
            <person name="Sorensen J.L."/>
            <person name="Fitzpatrick D.A."/>
            <person name="Frisvad J.C."/>
            <person name="Nielsen K.L."/>
        </authorList>
    </citation>
    <scope>NUCLEOTIDE SEQUENCE</scope>
    <source>
        <strain evidence="16">IBT 29495</strain>
    </source>
</reference>
<keyword evidence="5" id="KW-0007">Acetylation</keyword>
<dbReference type="EMBL" id="JAPWDS010000002">
    <property type="protein sequence ID" value="KAJ5513537.1"/>
    <property type="molecule type" value="Genomic_DNA"/>
</dbReference>
<comment type="similarity">
    <text evidence="2 10">Belongs to the D-isomer specific 2-hydroxyacid dehydrogenase family.</text>
</comment>
<comment type="caution">
    <text evidence="16">The sequence shown here is derived from an EMBL/GenBank/DDBJ whole genome shotgun (WGS) entry which is preliminary data.</text>
</comment>
<feature type="compositionally biased region" description="Polar residues" evidence="12">
    <location>
        <begin position="456"/>
        <end position="466"/>
    </location>
</feature>
<evidence type="ECO:0000259" key="15">
    <source>
        <dbReference type="Pfam" id="PF19304"/>
    </source>
</evidence>
<evidence type="ECO:0000256" key="2">
    <source>
        <dbReference type="ARBA" id="ARBA00005854"/>
    </source>
</evidence>
<keyword evidence="6 10" id="KW-0560">Oxidoreductase</keyword>
<dbReference type="PANTHER" id="PTHR42938">
    <property type="entry name" value="FORMATE DEHYDROGENASE 1"/>
    <property type="match status" value="1"/>
</dbReference>
<dbReference type="Gene3D" id="3.30.1330.90">
    <property type="entry name" value="D-3-phosphoglycerate dehydrogenase, domain 3"/>
    <property type="match status" value="1"/>
</dbReference>
<keyword evidence="8 10" id="KW-0718">Serine biosynthesis</keyword>
<dbReference type="FunFam" id="3.40.50.720:FF:000021">
    <property type="entry name" value="D-3-phosphoglycerate dehydrogenase"/>
    <property type="match status" value="1"/>
</dbReference>
<feature type="domain" description="D-isomer specific 2-hydroxyacid dehydrogenase catalytic" evidence="13">
    <location>
        <begin position="11"/>
        <end position="323"/>
    </location>
</feature>
<feature type="compositionally biased region" description="Polar residues" evidence="12">
    <location>
        <begin position="789"/>
        <end position="801"/>
    </location>
</feature>
<sequence length="822" mass="88029">MPLLRASRPKVLVPEKLSPDGLALLRSSLDVHERKGLSADELLQIIPDYDALLIRSEVKVTATVLQAAKNLKVVARAGVGVDNVDVEEATKLGIVVVNSPSGNIGAAAEHTIALMMSMARKIPESCASLKDGKWERSKFVGVEVKGKTLSIIGLGKVGLTVARLAKGLGMNVNALDPYASPAVAASASVALVSSLPELLASADFLTIHTPLIASTRGMIAEAELAQLKPGARVLNVARGGTFDEEALLVALESGHLAGAAIDVFTSEPPAPGSSAARLIAHPRAVVTPHLGASTVEAQENVSVDVCEQVLEILQGSLPRSAVNAPLILPEEYKKLQPFVRLVEKLGSLYTQHYAASPGGAMSRNTFDLIYQGELASINNTKPLFTALIKGLLSPISSMEGLNINIVNAELVARERGIFVSEQHSRDPSDHSSYSSLVTLVARPPSRASSRAPASADTSTGSIPDQQQRIISGTCSGDQPLITRLGRFEASFEPEGTLLICENYDSPGKIGVVGNILGQEGVNINFMAVAPVSTKLVLNETPKKSLPTDGSEEPVAKGQLLKEALMILGIDRGVPAHVTAALARETGILKICPIYPKEETNSLKGKPKADYERKLNEATAVVKTKETALAQQREVAEGVAQEVNSLKGQLAAKETQLGELRDANVKIFGDLRVTKEEKSKLDQQLEQGTAEVVVLVQQSDGHGRAGKRPQEKCAKLESTIDTLAKEEADLEEEVEWREQALHESNKQSLQDVQKLEGDNRVLLDPNKEFLYQSVATDIEHQQTRDRVGNRRSSGGSKHCTSLRSQTSSRCKTCKSRRVTTTFC</sequence>
<evidence type="ECO:0000256" key="8">
    <source>
        <dbReference type="ARBA" id="ARBA00023299"/>
    </source>
</evidence>
<feature type="domain" description="D-3-phosphoglycerate dehydrogenase ASB" evidence="15">
    <location>
        <begin position="334"/>
        <end position="441"/>
    </location>
</feature>
<evidence type="ECO:0000313" key="16">
    <source>
        <dbReference type="EMBL" id="KAJ5513537.1"/>
    </source>
</evidence>
<gene>
    <name evidence="16" type="ORF">N7463_003089</name>
</gene>
<dbReference type="GO" id="GO:0051287">
    <property type="term" value="F:NAD binding"/>
    <property type="evidence" value="ECO:0007669"/>
    <property type="project" value="UniProtKB-UniRule"/>
</dbReference>
<dbReference type="InterPro" id="IPR006139">
    <property type="entry name" value="D-isomer_2_OHA_DH_cat_dom"/>
</dbReference>
<protein>
    <recommendedName>
        <fullName evidence="10">D-3-phosphoglycerate dehydrogenase</fullName>
        <ecNumber evidence="10">1.1.1.95</ecNumber>
    </recommendedName>
</protein>
<feature type="region of interest" description="Disordered" evidence="12">
    <location>
        <begin position="441"/>
        <end position="466"/>
    </location>
</feature>
<dbReference type="NCBIfam" id="TIGR01327">
    <property type="entry name" value="PGDH"/>
    <property type="match status" value="1"/>
</dbReference>
<keyword evidence="17" id="KW-1185">Reference proteome</keyword>
<dbReference type="GO" id="GO:0006564">
    <property type="term" value="P:L-serine biosynthetic process"/>
    <property type="evidence" value="ECO:0007669"/>
    <property type="project" value="UniProtKB-KW"/>
</dbReference>
<dbReference type="SUPFAM" id="SSF52283">
    <property type="entry name" value="Formate/glycerate dehydrogenase catalytic domain-like"/>
    <property type="match status" value="1"/>
</dbReference>
<dbReference type="GO" id="GO:0004617">
    <property type="term" value="F:phosphoglycerate dehydrogenase activity"/>
    <property type="evidence" value="ECO:0007669"/>
    <property type="project" value="UniProtKB-EC"/>
</dbReference>
<dbReference type="SUPFAM" id="SSF55021">
    <property type="entry name" value="ACT-like"/>
    <property type="match status" value="1"/>
</dbReference>
<evidence type="ECO:0000256" key="7">
    <source>
        <dbReference type="ARBA" id="ARBA00023027"/>
    </source>
</evidence>
<accession>A0A9W9Y0D9</accession>
<dbReference type="FunFam" id="3.30.1330.90:FF:000003">
    <property type="entry name" value="D-3-phosphoglycerate dehydrogenase"/>
    <property type="match status" value="1"/>
</dbReference>
<evidence type="ECO:0000256" key="9">
    <source>
        <dbReference type="ARBA" id="ARBA00048731"/>
    </source>
</evidence>
<dbReference type="InterPro" id="IPR006140">
    <property type="entry name" value="D-isomer_DH_NAD-bd"/>
</dbReference>
<evidence type="ECO:0000256" key="3">
    <source>
        <dbReference type="ARBA" id="ARBA00011881"/>
    </source>
</evidence>
<comment type="catalytic activity">
    <reaction evidence="9 10">
        <text>(2R)-3-phosphoglycerate + NAD(+) = 3-phosphooxypyruvate + NADH + H(+)</text>
        <dbReference type="Rhea" id="RHEA:12641"/>
        <dbReference type="ChEBI" id="CHEBI:15378"/>
        <dbReference type="ChEBI" id="CHEBI:18110"/>
        <dbReference type="ChEBI" id="CHEBI:57540"/>
        <dbReference type="ChEBI" id="CHEBI:57945"/>
        <dbReference type="ChEBI" id="CHEBI:58272"/>
        <dbReference type="EC" id="1.1.1.95"/>
    </reaction>
</comment>
<keyword evidence="7 10" id="KW-0520">NAD</keyword>
<dbReference type="InterPro" id="IPR045626">
    <property type="entry name" value="PGDH_ASB_dom"/>
</dbReference>
<dbReference type="CDD" id="cd12173">
    <property type="entry name" value="PGDH_4"/>
    <property type="match status" value="1"/>
</dbReference>
<dbReference type="EC" id="1.1.1.95" evidence="10"/>
<comment type="pathway">
    <text evidence="1 10">Amino-acid biosynthesis; L-serine biosynthesis; L-serine from 3-phospho-D-glycerate: step 1/3.</text>
</comment>
<dbReference type="Pfam" id="PF19304">
    <property type="entry name" value="PGDH_inter"/>
    <property type="match status" value="1"/>
</dbReference>
<feature type="compositionally biased region" description="Low complexity" evidence="12">
    <location>
        <begin position="441"/>
        <end position="455"/>
    </location>
</feature>
<evidence type="ECO:0000256" key="4">
    <source>
        <dbReference type="ARBA" id="ARBA00022553"/>
    </source>
</evidence>
<comment type="subunit">
    <text evidence="3">Homotetramer.</text>
</comment>
<dbReference type="PANTHER" id="PTHR42938:SF22">
    <property type="entry name" value="D-3-PHOSPHOGLYCERATE DEHYDROGENASE"/>
    <property type="match status" value="1"/>
</dbReference>
<dbReference type="SUPFAM" id="SSF143548">
    <property type="entry name" value="Serine metabolism enzymes domain"/>
    <property type="match status" value="1"/>
</dbReference>
<evidence type="ECO:0000256" key="5">
    <source>
        <dbReference type="ARBA" id="ARBA00022990"/>
    </source>
</evidence>
<dbReference type="AlphaFoldDB" id="A0A9W9Y0D9"/>
<keyword evidence="4" id="KW-0597">Phosphoprotein</keyword>
<dbReference type="InterPro" id="IPR045865">
    <property type="entry name" value="ACT-like_dom_sf"/>
</dbReference>
<dbReference type="Pfam" id="PF02826">
    <property type="entry name" value="2-Hacid_dh_C"/>
    <property type="match status" value="1"/>
</dbReference>
<evidence type="ECO:0000259" key="13">
    <source>
        <dbReference type="Pfam" id="PF00389"/>
    </source>
</evidence>
<dbReference type="Proteomes" id="UP001149954">
    <property type="component" value="Unassembled WGS sequence"/>
</dbReference>
<dbReference type="InterPro" id="IPR006236">
    <property type="entry name" value="PGDH"/>
</dbReference>
<dbReference type="InterPro" id="IPR029009">
    <property type="entry name" value="ASB_dom_sf"/>
</dbReference>
<evidence type="ECO:0000256" key="12">
    <source>
        <dbReference type="SAM" id="MobiDB-lite"/>
    </source>
</evidence>
<dbReference type="OrthoDB" id="298012at2759"/>
<evidence type="ECO:0000256" key="6">
    <source>
        <dbReference type="ARBA" id="ARBA00023002"/>
    </source>
</evidence>
<organism evidence="16 17">
    <name type="scientific">Penicillium fimorum</name>
    <dbReference type="NCBI Taxonomy" id="1882269"/>
    <lineage>
        <taxon>Eukaryota</taxon>
        <taxon>Fungi</taxon>
        <taxon>Dikarya</taxon>
        <taxon>Ascomycota</taxon>
        <taxon>Pezizomycotina</taxon>
        <taxon>Eurotiomycetes</taxon>
        <taxon>Eurotiomycetidae</taxon>
        <taxon>Eurotiales</taxon>
        <taxon>Aspergillaceae</taxon>
        <taxon>Penicillium</taxon>
    </lineage>
</organism>
<keyword evidence="11" id="KW-0175">Coiled coil</keyword>
<evidence type="ECO:0000259" key="14">
    <source>
        <dbReference type="Pfam" id="PF02826"/>
    </source>
</evidence>
<dbReference type="Gene3D" id="3.40.50.720">
    <property type="entry name" value="NAD(P)-binding Rossmann-like Domain"/>
    <property type="match status" value="2"/>
</dbReference>
<dbReference type="InterPro" id="IPR036291">
    <property type="entry name" value="NAD(P)-bd_dom_sf"/>
</dbReference>
<proteinExistence type="inferred from homology"/>
<feature type="coiled-coil region" evidence="11">
    <location>
        <begin position="607"/>
        <end position="732"/>
    </location>
</feature>
<name>A0A9W9Y0D9_9EURO</name>
<feature type="domain" description="D-isomer specific 2-hydroxyacid dehydrogenase NAD-binding" evidence="14">
    <location>
        <begin position="112"/>
        <end position="291"/>
    </location>
</feature>